<dbReference type="STRING" id="342668.A0A1B8GW03"/>
<gene>
    <name evidence="2" type="ORF">VE01_01906</name>
</gene>
<dbReference type="Proteomes" id="UP000091956">
    <property type="component" value="Unassembled WGS sequence"/>
</dbReference>
<dbReference type="Pfam" id="PF15370">
    <property type="entry name" value="NOPCHAP1"/>
    <property type="match status" value="1"/>
</dbReference>
<dbReference type="AlphaFoldDB" id="A0A1B8GW03"/>
<feature type="compositionally biased region" description="Basic and acidic residues" evidence="1">
    <location>
        <begin position="148"/>
        <end position="172"/>
    </location>
</feature>
<dbReference type="PANTHER" id="PTHR38489">
    <property type="entry name" value="HISTONE CHAPERONE DOMAIN-CONTAINING PROTEIN"/>
    <property type="match status" value="1"/>
</dbReference>
<reference evidence="2 3" key="1">
    <citation type="submission" date="2016-03" db="EMBL/GenBank/DDBJ databases">
        <title>Comparative genomics of Pseudogymnoascus destructans, the fungus causing white-nose syndrome of bats.</title>
        <authorList>
            <person name="Palmer J.M."/>
            <person name="Drees K.P."/>
            <person name="Foster J.T."/>
            <person name="Lindner D.L."/>
        </authorList>
    </citation>
    <scope>NUCLEOTIDE SEQUENCE [LARGE SCALE GENOMIC DNA]</scope>
    <source>
        <strain evidence="2 3">UAMH 10579</strain>
    </source>
</reference>
<dbReference type="GeneID" id="28835292"/>
<feature type="compositionally biased region" description="Polar residues" evidence="1">
    <location>
        <begin position="36"/>
        <end position="50"/>
    </location>
</feature>
<reference evidence="3" key="2">
    <citation type="journal article" date="2018" name="Nat. Commun.">
        <title>Extreme sensitivity to ultraviolet light in the fungal pathogen causing white-nose syndrome of bats.</title>
        <authorList>
            <person name="Palmer J.M."/>
            <person name="Drees K.P."/>
            <person name="Foster J.T."/>
            <person name="Lindner D.L."/>
        </authorList>
    </citation>
    <scope>NUCLEOTIDE SEQUENCE [LARGE SCALE GENOMIC DNA]</scope>
    <source>
        <strain evidence="3">UAMH 10579</strain>
    </source>
</reference>
<dbReference type="EMBL" id="KV460210">
    <property type="protein sequence ID" value="OBU00018.1"/>
    <property type="molecule type" value="Genomic_DNA"/>
</dbReference>
<dbReference type="RefSeq" id="XP_018133750.1">
    <property type="nucleotide sequence ID" value="XM_018271421.2"/>
</dbReference>
<evidence type="ECO:0000256" key="1">
    <source>
        <dbReference type="SAM" id="MobiDB-lite"/>
    </source>
</evidence>
<feature type="compositionally biased region" description="Acidic residues" evidence="1">
    <location>
        <begin position="135"/>
        <end position="147"/>
    </location>
</feature>
<dbReference type="InterPro" id="IPR027921">
    <property type="entry name" value="NOPCHAP1"/>
</dbReference>
<proteinExistence type="predicted"/>
<feature type="compositionally biased region" description="Basic and acidic residues" evidence="1">
    <location>
        <begin position="14"/>
        <end position="35"/>
    </location>
</feature>
<name>A0A1B8GW03_9PEZI</name>
<keyword evidence="3" id="KW-1185">Reference proteome</keyword>
<dbReference type="GO" id="GO:0000492">
    <property type="term" value="P:box C/D snoRNP assembly"/>
    <property type="evidence" value="ECO:0007669"/>
    <property type="project" value="InterPro"/>
</dbReference>
<protein>
    <submittedName>
        <fullName evidence="2">Uncharacterized protein</fullName>
    </submittedName>
</protein>
<accession>A0A1B8GW03</accession>
<dbReference type="OrthoDB" id="1112980at2759"/>
<evidence type="ECO:0000313" key="2">
    <source>
        <dbReference type="EMBL" id="OBU00018.1"/>
    </source>
</evidence>
<evidence type="ECO:0000313" key="3">
    <source>
        <dbReference type="Proteomes" id="UP000091956"/>
    </source>
</evidence>
<sequence>MAGKPDTVGANGSAEKDRGDTRSTDSESEEDRQNETENTTQSANKVTNVQPMDRKPKFDFAALKSNSSLMNKLPGFLAEMDAANRELEAEKKAGTIAERRLEIDDDEEEGEKAEQYIEMNLGLGVLEEKTSDSETSSEGESSDDEDVMDKLMGAEKDSKDEGEKKKVGIEEV</sequence>
<organism evidence="2 3">
    <name type="scientific">Pseudogymnoascus verrucosus</name>
    <dbReference type="NCBI Taxonomy" id="342668"/>
    <lineage>
        <taxon>Eukaryota</taxon>
        <taxon>Fungi</taxon>
        <taxon>Dikarya</taxon>
        <taxon>Ascomycota</taxon>
        <taxon>Pezizomycotina</taxon>
        <taxon>Leotiomycetes</taxon>
        <taxon>Thelebolales</taxon>
        <taxon>Thelebolaceae</taxon>
        <taxon>Pseudogymnoascus</taxon>
    </lineage>
</organism>
<dbReference type="PANTHER" id="PTHR38489:SF1">
    <property type="entry name" value="HISTONE CHAPERONE DOMAIN-CONTAINING PROTEIN"/>
    <property type="match status" value="1"/>
</dbReference>
<feature type="region of interest" description="Disordered" evidence="1">
    <location>
        <begin position="1"/>
        <end position="54"/>
    </location>
</feature>
<feature type="region of interest" description="Disordered" evidence="1">
    <location>
        <begin position="123"/>
        <end position="172"/>
    </location>
</feature>